<dbReference type="EMBL" id="GGEC01077660">
    <property type="protein sequence ID" value="MBX58144.1"/>
    <property type="molecule type" value="Transcribed_RNA"/>
</dbReference>
<name>A0A2P2PTR7_RHIMU</name>
<organism evidence="1">
    <name type="scientific">Rhizophora mucronata</name>
    <name type="common">Asiatic mangrove</name>
    <dbReference type="NCBI Taxonomy" id="61149"/>
    <lineage>
        <taxon>Eukaryota</taxon>
        <taxon>Viridiplantae</taxon>
        <taxon>Streptophyta</taxon>
        <taxon>Embryophyta</taxon>
        <taxon>Tracheophyta</taxon>
        <taxon>Spermatophyta</taxon>
        <taxon>Magnoliopsida</taxon>
        <taxon>eudicotyledons</taxon>
        <taxon>Gunneridae</taxon>
        <taxon>Pentapetalae</taxon>
        <taxon>rosids</taxon>
        <taxon>fabids</taxon>
        <taxon>Malpighiales</taxon>
        <taxon>Rhizophoraceae</taxon>
        <taxon>Rhizophora</taxon>
    </lineage>
</organism>
<reference evidence="1" key="1">
    <citation type="submission" date="2018-02" db="EMBL/GenBank/DDBJ databases">
        <title>Rhizophora mucronata_Transcriptome.</title>
        <authorList>
            <person name="Meera S.P."/>
            <person name="Sreeshan A."/>
            <person name="Augustine A."/>
        </authorList>
    </citation>
    <scope>NUCLEOTIDE SEQUENCE</scope>
    <source>
        <tissue evidence="1">Leaf</tissue>
    </source>
</reference>
<evidence type="ECO:0000313" key="1">
    <source>
        <dbReference type="EMBL" id="MBX58144.1"/>
    </source>
</evidence>
<protein>
    <submittedName>
        <fullName evidence="1">Uncharacterized protein</fullName>
    </submittedName>
</protein>
<accession>A0A2P2PTR7</accession>
<proteinExistence type="predicted"/>
<sequence>MISMAEHHNKRAHLSVTLTANQLQITIA</sequence>
<dbReference type="AlphaFoldDB" id="A0A2P2PTR7"/>